<reference evidence="1 2" key="1">
    <citation type="submission" date="2019-07" db="EMBL/GenBank/DDBJ databases">
        <title>Genome sequencing of lignin-degrading bacterial isolates.</title>
        <authorList>
            <person name="Gladden J."/>
        </authorList>
    </citation>
    <scope>NUCLEOTIDE SEQUENCE [LARGE SCALE GENOMIC DNA]</scope>
    <source>
        <strain evidence="1 2">J19</strain>
    </source>
</reference>
<evidence type="ECO:0000313" key="1">
    <source>
        <dbReference type="EMBL" id="TWH10845.1"/>
    </source>
</evidence>
<comment type="caution">
    <text evidence="1">The sequence shown here is derived from an EMBL/GenBank/DDBJ whole genome shotgun (WGS) entry which is preliminary data.</text>
</comment>
<dbReference type="OrthoDB" id="5801455at2"/>
<dbReference type="Proteomes" id="UP000321583">
    <property type="component" value="Unassembled WGS sequence"/>
</dbReference>
<protein>
    <recommendedName>
        <fullName evidence="3">SnoaL-like protein</fullName>
    </recommendedName>
</protein>
<name>A0A562DMJ7_9GAMM</name>
<evidence type="ECO:0000313" key="2">
    <source>
        <dbReference type="Proteomes" id="UP000321583"/>
    </source>
</evidence>
<organism evidence="1 2">
    <name type="scientific">Pseudoxanthomonas taiwanensis J19</name>
    <dbReference type="NCBI Taxonomy" id="935569"/>
    <lineage>
        <taxon>Bacteria</taxon>
        <taxon>Pseudomonadati</taxon>
        <taxon>Pseudomonadota</taxon>
        <taxon>Gammaproteobacteria</taxon>
        <taxon>Lysobacterales</taxon>
        <taxon>Lysobacteraceae</taxon>
        <taxon>Pseudoxanthomonas</taxon>
    </lineage>
</organism>
<proteinExistence type="predicted"/>
<gene>
    <name evidence="1" type="ORF">L613_002300000080</name>
</gene>
<evidence type="ECO:0008006" key="3">
    <source>
        <dbReference type="Google" id="ProtNLM"/>
    </source>
</evidence>
<dbReference type="AlphaFoldDB" id="A0A562DMJ7"/>
<sequence length="108" mass="12077">MQQALEERAPARFMEHVAADFVGNDGVDRDALQQAVRAQVLANQRIGLVLGPAEVEMRQGSATVRFSALATGSGGRWLPERGGSWDVTTGWREEGGDWRLHYARWERR</sequence>
<keyword evidence="2" id="KW-1185">Reference proteome</keyword>
<accession>A0A562DMJ7</accession>
<dbReference type="EMBL" id="VLJS01000051">
    <property type="protein sequence ID" value="TWH10845.1"/>
    <property type="molecule type" value="Genomic_DNA"/>
</dbReference>